<organism evidence="1 2">
    <name type="scientific">Mesonia aestuariivivens</name>
    <dbReference type="NCBI Taxonomy" id="2796128"/>
    <lineage>
        <taxon>Bacteria</taxon>
        <taxon>Pseudomonadati</taxon>
        <taxon>Bacteroidota</taxon>
        <taxon>Flavobacteriia</taxon>
        <taxon>Flavobacteriales</taxon>
        <taxon>Flavobacteriaceae</taxon>
        <taxon>Mesonia</taxon>
    </lineage>
</organism>
<dbReference type="EMBL" id="JAHWDF010000012">
    <property type="protein sequence ID" value="MBW2962464.1"/>
    <property type="molecule type" value="Genomic_DNA"/>
</dbReference>
<evidence type="ECO:0000313" key="1">
    <source>
        <dbReference type="EMBL" id="MBW2962464.1"/>
    </source>
</evidence>
<comment type="caution">
    <text evidence="1">The sequence shown here is derived from an EMBL/GenBank/DDBJ whole genome shotgun (WGS) entry which is preliminary data.</text>
</comment>
<protein>
    <recommendedName>
        <fullName evidence="3">DUF748 domain-containing protein</fullName>
    </recommendedName>
</protein>
<evidence type="ECO:0000313" key="2">
    <source>
        <dbReference type="Proteomes" id="UP000719267"/>
    </source>
</evidence>
<proteinExistence type="predicted"/>
<evidence type="ECO:0008006" key="3">
    <source>
        <dbReference type="Google" id="ProtNLM"/>
    </source>
</evidence>
<keyword evidence="2" id="KW-1185">Reference proteome</keyword>
<reference evidence="1 2" key="1">
    <citation type="submission" date="2021-07" db="EMBL/GenBank/DDBJ databases">
        <title>Mesonia aestuariivivens sp. nov., isolated from a tidal flat.</title>
        <authorList>
            <person name="Kim Y.-O."/>
            <person name="Yoon J.-H."/>
        </authorList>
    </citation>
    <scope>NUCLEOTIDE SEQUENCE [LARGE SCALE GENOMIC DNA]</scope>
    <source>
        <strain evidence="1 2">JHPTF-M18</strain>
    </source>
</reference>
<gene>
    <name evidence="1" type="ORF">KW502_11710</name>
</gene>
<dbReference type="RefSeq" id="WP_219040742.1">
    <property type="nucleotide sequence ID" value="NZ_JAHWDF010000012.1"/>
</dbReference>
<name>A0ABS6W414_9FLAO</name>
<accession>A0ABS6W414</accession>
<sequence length="499" mass="57938">MKKTFIVIICFFVVLVVGYFVAQEITINKIENILASEIKFEEVELSLISCSASIIEPIFDKRGKFFSAKKVQISGINYWKLLWNGKVEINKAVVKNANARLEKLSNGQNKSNPQSPKKKFDKDILVNKVELDGSFVFEQDSLRILKLEKFNIEIDSVGVTSKTLTNKIPFEYKKFNIQLSGISYRVSKLQELQVEKMLLQPNLIELNNLVYLPKFSRKDYVNVIPYEKDLMDLKLKNLKINNYSFDLNKSQNSFSSNFVELNDMNFSIYRDKSVKDDTRKKHLYSKMLRDMNLKLDIDSLAIKNMHLEYEELINKDREPGRIAFENLSMKAYNITNVDLDKANFPETKVNIETQFMGKSKLSVDWRFKVNNKRDLFTIKGSVFKIPESSINSFFVPAFGMRTLGEVEELYFNFKGDKDQARGELKIAYNDFKVEVLKKDSAQKNNFLSALVNVVVKKNSRKNGETITNPKNIERNKTKSFWNYFWTCLQAGLREAITVF</sequence>
<dbReference type="Proteomes" id="UP000719267">
    <property type="component" value="Unassembled WGS sequence"/>
</dbReference>